<protein>
    <submittedName>
        <fullName evidence="3">DNA binding protein</fullName>
    </submittedName>
</protein>
<dbReference type="Proteomes" id="UP001266305">
    <property type="component" value="Unassembled WGS sequence"/>
</dbReference>
<gene>
    <name evidence="3" type="primary">RFX1_3</name>
    <name evidence="3" type="ORF">P7K49_033403</name>
</gene>
<feature type="non-terminal residue" evidence="3">
    <location>
        <position position="62"/>
    </location>
</feature>
<feature type="region of interest" description="Disordered" evidence="1">
    <location>
        <begin position="1"/>
        <end position="26"/>
    </location>
</feature>
<comment type="caution">
    <text evidence="3">The sequence shown here is derived from an EMBL/GenBank/DDBJ whole genome shotgun (WGS) entry which is preliminary data.</text>
</comment>
<evidence type="ECO:0000256" key="1">
    <source>
        <dbReference type="SAM" id="MobiDB-lite"/>
    </source>
</evidence>
<dbReference type="EMBL" id="JASSZA010000019">
    <property type="protein sequence ID" value="KAK2087496.1"/>
    <property type="molecule type" value="Genomic_DNA"/>
</dbReference>
<evidence type="ECO:0000313" key="4">
    <source>
        <dbReference type="Proteomes" id="UP001266305"/>
    </source>
</evidence>
<sequence>MRASETVSEASPGSTASQTGVPTQVVQQVQGTQQRLLVQTSVQAKPGHVSPLQLTNIQVPQQ</sequence>
<keyword evidence="4" id="KW-1185">Reference proteome</keyword>
<reference evidence="3 4" key="1">
    <citation type="submission" date="2023-05" db="EMBL/GenBank/DDBJ databases">
        <title>B98-5 Cell Line De Novo Hybrid Assembly: An Optical Mapping Approach.</title>
        <authorList>
            <person name="Kananen K."/>
            <person name="Auerbach J.A."/>
            <person name="Kautto E."/>
            <person name="Blachly J.S."/>
        </authorList>
    </citation>
    <scope>NUCLEOTIDE SEQUENCE [LARGE SCALE GENOMIC DNA]</scope>
    <source>
        <strain evidence="3">B95-8</strain>
        <tissue evidence="3">Cell line</tissue>
    </source>
</reference>
<feature type="domain" description="RFX1 transcription activation region" evidence="2">
    <location>
        <begin position="6"/>
        <end position="58"/>
    </location>
</feature>
<evidence type="ECO:0000259" key="2">
    <source>
        <dbReference type="Pfam" id="PF04589"/>
    </source>
</evidence>
<feature type="compositionally biased region" description="Polar residues" evidence="1">
    <location>
        <begin position="1"/>
        <end position="17"/>
    </location>
</feature>
<proteinExistence type="predicted"/>
<name>A0ABQ9TRU9_SAGOE</name>
<accession>A0ABQ9TRU9</accession>
<evidence type="ECO:0000313" key="3">
    <source>
        <dbReference type="EMBL" id="KAK2087496.1"/>
    </source>
</evidence>
<organism evidence="3 4">
    <name type="scientific">Saguinus oedipus</name>
    <name type="common">Cotton-top tamarin</name>
    <name type="synonym">Oedipomidas oedipus</name>
    <dbReference type="NCBI Taxonomy" id="9490"/>
    <lineage>
        <taxon>Eukaryota</taxon>
        <taxon>Metazoa</taxon>
        <taxon>Chordata</taxon>
        <taxon>Craniata</taxon>
        <taxon>Vertebrata</taxon>
        <taxon>Euteleostomi</taxon>
        <taxon>Mammalia</taxon>
        <taxon>Eutheria</taxon>
        <taxon>Euarchontoglires</taxon>
        <taxon>Primates</taxon>
        <taxon>Haplorrhini</taxon>
        <taxon>Platyrrhini</taxon>
        <taxon>Cebidae</taxon>
        <taxon>Callitrichinae</taxon>
        <taxon>Saguinus</taxon>
    </lineage>
</organism>
<dbReference type="Pfam" id="PF04589">
    <property type="entry name" value="RFX1_trans_act"/>
    <property type="match status" value="1"/>
</dbReference>
<dbReference type="InterPro" id="IPR007668">
    <property type="entry name" value="RFX1_trans_act"/>
</dbReference>